<evidence type="ECO:0000313" key="2">
    <source>
        <dbReference type="EMBL" id="CAK7334850.1"/>
    </source>
</evidence>
<name>A0AAV1RHM9_9ROSI</name>
<accession>A0AAV1RHM9</accession>
<evidence type="ECO:0000313" key="3">
    <source>
        <dbReference type="Proteomes" id="UP001314170"/>
    </source>
</evidence>
<feature type="compositionally biased region" description="Polar residues" evidence="1">
    <location>
        <begin position="86"/>
        <end position="103"/>
    </location>
</feature>
<dbReference type="EMBL" id="CAWUPB010000956">
    <property type="protein sequence ID" value="CAK7334850.1"/>
    <property type="molecule type" value="Genomic_DNA"/>
</dbReference>
<feature type="region of interest" description="Disordered" evidence="1">
    <location>
        <begin position="1"/>
        <end position="23"/>
    </location>
</feature>
<sequence length="150" mass="16517">MTSTDLQDRNWGPYGQGGIGDASGMETQFERLLSRTDTLTDKQVAECFINRLKDDLRADVKIRNPQTLTTATGLAHAYKNKAQKVCQTPHSTSSPLGCSSPQWSSTSTGGSKGTSPEHSLTVQSCKLFLIKADDESSFIEVMEEDNQHYR</sequence>
<gene>
    <name evidence="2" type="ORF">DCAF_LOCUS10106</name>
</gene>
<organism evidence="2 3">
    <name type="scientific">Dovyalis caffra</name>
    <dbReference type="NCBI Taxonomy" id="77055"/>
    <lineage>
        <taxon>Eukaryota</taxon>
        <taxon>Viridiplantae</taxon>
        <taxon>Streptophyta</taxon>
        <taxon>Embryophyta</taxon>
        <taxon>Tracheophyta</taxon>
        <taxon>Spermatophyta</taxon>
        <taxon>Magnoliopsida</taxon>
        <taxon>eudicotyledons</taxon>
        <taxon>Gunneridae</taxon>
        <taxon>Pentapetalae</taxon>
        <taxon>rosids</taxon>
        <taxon>fabids</taxon>
        <taxon>Malpighiales</taxon>
        <taxon>Salicaceae</taxon>
        <taxon>Flacourtieae</taxon>
        <taxon>Dovyalis</taxon>
    </lineage>
</organism>
<feature type="region of interest" description="Disordered" evidence="1">
    <location>
        <begin position="86"/>
        <end position="118"/>
    </location>
</feature>
<evidence type="ECO:0000256" key="1">
    <source>
        <dbReference type="SAM" id="MobiDB-lite"/>
    </source>
</evidence>
<proteinExistence type="predicted"/>
<dbReference type="AlphaFoldDB" id="A0AAV1RHM9"/>
<comment type="caution">
    <text evidence="2">The sequence shown here is derived from an EMBL/GenBank/DDBJ whole genome shotgun (WGS) entry which is preliminary data.</text>
</comment>
<protein>
    <submittedName>
        <fullName evidence="2">Uncharacterized protein</fullName>
    </submittedName>
</protein>
<dbReference type="Proteomes" id="UP001314170">
    <property type="component" value="Unassembled WGS sequence"/>
</dbReference>
<reference evidence="2 3" key="1">
    <citation type="submission" date="2024-01" db="EMBL/GenBank/DDBJ databases">
        <authorList>
            <person name="Waweru B."/>
        </authorList>
    </citation>
    <scope>NUCLEOTIDE SEQUENCE [LARGE SCALE GENOMIC DNA]</scope>
</reference>
<keyword evidence="3" id="KW-1185">Reference proteome</keyword>